<dbReference type="NCBIfam" id="NF038025">
    <property type="entry name" value="dapto_LiaX"/>
    <property type="match status" value="1"/>
</dbReference>
<evidence type="ECO:0000313" key="3">
    <source>
        <dbReference type="EMBL" id="SDJ88254.1"/>
    </source>
</evidence>
<name>A0A1G8XD29_9LACT</name>
<dbReference type="InterPro" id="IPR025164">
    <property type="entry name" value="Toastrack_DUF4097"/>
</dbReference>
<proteinExistence type="predicted"/>
<dbReference type="STRING" id="426701.SAMN04488098_100642"/>
<dbReference type="AlphaFoldDB" id="A0A1G8XD29"/>
<feature type="domain" description="DUF4097" evidence="2">
    <location>
        <begin position="376"/>
        <end position="561"/>
    </location>
</feature>
<reference evidence="4" key="1">
    <citation type="submission" date="2016-10" db="EMBL/GenBank/DDBJ databases">
        <authorList>
            <person name="Varghese N."/>
            <person name="Submissions S."/>
        </authorList>
    </citation>
    <scope>NUCLEOTIDE SEQUENCE [LARGE SCALE GENOMIC DNA]</scope>
    <source>
        <strain evidence="4">DSM 19181</strain>
    </source>
</reference>
<evidence type="ECO:0000313" key="4">
    <source>
        <dbReference type="Proteomes" id="UP000199433"/>
    </source>
</evidence>
<dbReference type="Pfam" id="PF13349">
    <property type="entry name" value="DUF4097"/>
    <property type="match status" value="1"/>
</dbReference>
<keyword evidence="4" id="KW-1185">Reference proteome</keyword>
<feature type="region of interest" description="Disordered" evidence="1">
    <location>
        <begin position="40"/>
        <end position="70"/>
    </location>
</feature>
<dbReference type="RefSeq" id="WP_176759588.1">
    <property type="nucleotide sequence ID" value="NZ_FNFK01000006.1"/>
</dbReference>
<dbReference type="Proteomes" id="UP000199433">
    <property type="component" value="Unassembled WGS sequence"/>
</dbReference>
<evidence type="ECO:0000256" key="1">
    <source>
        <dbReference type="SAM" id="MobiDB-lite"/>
    </source>
</evidence>
<evidence type="ECO:0000259" key="2">
    <source>
        <dbReference type="Pfam" id="PF13349"/>
    </source>
</evidence>
<organism evidence="3 4">
    <name type="scientific">Alkalibacterium thalassium</name>
    <dbReference type="NCBI Taxonomy" id="426701"/>
    <lineage>
        <taxon>Bacteria</taxon>
        <taxon>Bacillati</taxon>
        <taxon>Bacillota</taxon>
        <taxon>Bacilli</taxon>
        <taxon>Lactobacillales</taxon>
        <taxon>Carnobacteriaceae</taxon>
        <taxon>Alkalibacterium</taxon>
    </lineage>
</organism>
<gene>
    <name evidence="3" type="ORF">SAMN04488098_100642</name>
</gene>
<dbReference type="EMBL" id="FNFK01000006">
    <property type="protein sequence ID" value="SDJ88254.1"/>
    <property type="molecule type" value="Genomic_DNA"/>
</dbReference>
<accession>A0A1G8XD29</accession>
<protein>
    <submittedName>
        <fullName evidence="3">DUF4097 and DUF4098 domain-containing protein YvlB</fullName>
    </submittedName>
</protein>
<sequence>MNERERILELMKNGVISTEEGLDLLESLAKKYDRKEAEAAFNTEEKADEADVHIEEALDDDSREKQKEAEASLEQLVSEINQYSVELDTINENLANRKKSLELKKEELEGLKASGRKTVQDEKDKIIEKIRAIQKELELIKQLDDVDTTEEIVTLREEINELDEQLTEIDELEIEESQEASSELLEEIQELEEEVNDLAAQKAELMKKLHRTKMKQWTLKAKQATSKFELPEDWEKKATEELSKAGEKLDAASKEWSKIIKTKVDQASKNDVSETIRTNIEQAMSHFGWKDINLKIPSLSTKEFTKEWQYDSTTATILDFKLANGKLILKPGQGETMSFKAKGKLYGKMDEDTPEKSFDARSTVTIDEDKLLCHMPNKRVYVELEVTLPQRTYDYVSITMLNGKLSLKDIEAKDVFAKSTNGSLTFEGLSATMLEAKGSNGQITVKQADLRDVLAGSVNGSIVFDGKTESADFTTTNGEIKVTLSDQKIVRVNATTVNGNVKMALPKGRAIEGKAKTTFGKVKSRLSDTEPMEKIEHTMHVKRVTGDAPMSFYAGTTTGNILIKDTDK</sequence>
<dbReference type="InterPro" id="IPR058219">
    <property type="entry name" value="LiaX"/>
</dbReference>